<dbReference type="CDD" id="cd01309">
    <property type="entry name" value="Met_dep_hydrolase_C"/>
    <property type="match status" value="1"/>
</dbReference>
<dbReference type="InterPro" id="IPR051781">
    <property type="entry name" value="Metallo-dep_Hydrolase"/>
</dbReference>
<dbReference type="Gene3D" id="3.20.20.140">
    <property type="entry name" value="Metal-dependent hydrolases"/>
    <property type="match status" value="1"/>
</dbReference>
<dbReference type="Proteomes" id="UP000184035">
    <property type="component" value="Unassembled WGS sequence"/>
</dbReference>
<keyword evidence="3" id="KW-1185">Reference proteome</keyword>
<dbReference type="PANTHER" id="PTHR43135:SF3">
    <property type="entry name" value="ALPHA-D-RIBOSE 1-METHYLPHOSPHONATE 5-TRIPHOSPHATE DIPHOSPHATASE"/>
    <property type="match status" value="1"/>
</dbReference>
<proteinExistence type="predicted"/>
<dbReference type="SUPFAM" id="SSF51556">
    <property type="entry name" value="Metallo-dependent hydrolases"/>
    <property type="match status" value="1"/>
</dbReference>
<dbReference type="EMBL" id="FQVM01000014">
    <property type="protein sequence ID" value="SHE85299.1"/>
    <property type="molecule type" value="Genomic_DNA"/>
</dbReference>
<dbReference type="RefSeq" id="WP_072896163.1">
    <property type="nucleotide sequence ID" value="NZ_FQVM01000014.1"/>
</dbReference>
<dbReference type="AlphaFoldDB" id="A0A1M4WVN7"/>
<dbReference type="InterPro" id="IPR011059">
    <property type="entry name" value="Metal-dep_hydrolase_composite"/>
</dbReference>
<accession>A0A1M4WVN7</accession>
<evidence type="ECO:0000259" key="1">
    <source>
        <dbReference type="Pfam" id="PF01979"/>
    </source>
</evidence>
<dbReference type="Pfam" id="PF01979">
    <property type="entry name" value="Amidohydro_1"/>
    <property type="match status" value="1"/>
</dbReference>
<dbReference type="GO" id="GO:0016810">
    <property type="term" value="F:hydrolase activity, acting on carbon-nitrogen (but not peptide) bonds"/>
    <property type="evidence" value="ECO:0007669"/>
    <property type="project" value="InterPro"/>
</dbReference>
<dbReference type="OrthoDB" id="9802793at2"/>
<feature type="domain" description="Amidohydrolase-related" evidence="1">
    <location>
        <begin position="49"/>
        <end position="379"/>
    </location>
</feature>
<protein>
    <submittedName>
        <fullName evidence="2">Imidazolonepropionase</fullName>
    </submittedName>
</protein>
<dbReference type="InterPro" id="IPR032466">
    <property type="entry name" value="Metal_Hydrolase"/>
</dbReference>
<dbReference type="STRING" id="1533.SAMN05443638_11441"/>
<sequence length="383" mass="42111">MIIKNGNIFTMAGEPLERGDILIKDGKIKEVGVDLNYEEEEIINAEGKIVIPGMIDAHCHVGIFEENMRAEGSDGNEMTNPVTPELRAIDGINPFDKSFEDAREGGITTVVTGPGSANVVGGQFVALKTYGISIDEMILKEPVAMKVAFGENPKRVYREKGKTPMTRMATAAILRETLLETLNYIEKKKVAKEKGEFFEKKLKYESLIPVIEKKIPLKAHAHRADDILTAIRIAKEFDLKITLDHCTEGHLIGEQIKRSGKDAIIGPTMTTNSKIELSNKTFKTPKELVNKGVKVAIMTDYPVIPIKYLPVCAALAMKEGLSFYESLKAITINAAEIVGIDNRVGSIEKGKDADIVILSGSPFELSTKTLYTIIDGKVVYKEA</sequence>
<organism evidence="2 3">
    <name type="scientific">Clostridium fallax</name>
    <dbReference type="NCBI Taxonomy" id="1533"/>
    <lineage>
        <taxon>Bacteria</taxon>
        <taxon>Bacillati</taxon>
        <taxon>Bacillota</taxon>
        <taxon>Clostridia</taxon>
        <taxon>Eubacteriales</taxon>
        <taxon>Clostridiaceae</taxon>
        <taxon>Clostridium</taxon>
    </lineage>
</organism>
<name>A0A1M4WVN7_9CLOT</name>
<dbReference type="Gene3D" id="2.30.40.10">
    <property type="entry name" value="Urease, subunit C, domain 1"/>
    <property type="match status" value="1"/>
</dbReference>
<evidence type="ECO:0000313" key="2">
    <source>
        <dbReference type="EMBL" id="SHE85299.1"/>
    </source>
</evidence>
<dbReference type="InterPro" id="IPR006680">
    <property type="entry name" value="Amidohydro-rel"/>
</dbReference>
<gene>
    <name evidence="2" type="ORF">SAMN05443638_11441</name>
</gene>
<dbReference type="PANTHER" id="PTHR43135">
    <property type="entry name" value="ALPHA-D-RIBOSE 1-METHYLPHOSPHONATE 5-TRIPHOSPHATE DIPHOSPHATASE"/>
    <property type="match status" value="1"/>
</dbReference>
<reference evidence="2 3" key="1">
    <citation type="submission" date="2016-11" db="EMBL/GenBank/DDBJ databases">
        <authorList>
            <person name="Jaros S."/>
            <person name="Januszkiewicz K."/>
            <person name="Wedrychowicz H."/>
        </authorList>
    </citation>
    <scope>NUCLEOTIDE SEQUENCE [LARGE SCALE GENOMIC DNA]</scope>
    <source>
        <strain evidence="2 3">DSM 2631</strain>
    </source>
</reference>
<evidence type="ECO:0000313" key="3">
    <source>
        <dbReference type="Proteomes" id="UP000184035"/>
    </source>
</evidence>
<dbReference type="SUPFAM" id="SSF51338">
    <property type="entry name" value="Composite domain of metallo-dependent hydrolases"/>
    <property type="match status" value="1"/>
</dbReference>